<dbReference type="PRINTS" id="PR00344">
    <property type="entry name" value="BCTRLSENSOR"/>
</dbReference>
<accession>A0ABT1YK39</accession>
<feature type="domain" description="GGDEF" evidence="11">
    <location>
        <begin position="182"/>
        <end position="311"/>
    </location>
</feature>
<gene>
    <name evidence="12" type="ORF">NV381_20370</name>
</gene>
<dbReference type="Pfam" id="PF02518">
    <property type="entry name" value="HATPase_c"/>
    <property type="match status" value="1"/>
</dbReference>
<dbReference type="InterPro" id="IPR000160">
    <property type="entry name" value="GGDEF_dom"/>
</dbReference>
<dbReference type="NCBIfam" id="TIGR00254">
    <property type="entry name" value="GGDEF"/>
    <property type="match status" value="1"/>
</dbReference>
<dbReference type="EMBL" id="JANQBD010000015">
    <property type="protein sequence ID" value="MCR8633541.1"/>
    <property type="molecule type" value="Genomic_DNA"/>
</dbReference>
<dbReference type="SUPFAM" id="SSF55874">
    <property type="entry name" value="ATPase domain of HSP90 chaperone/DNA topoisomerase II/histidine kinase"/>
    <property type="match status" value="1"/>
</dbReference>
<dbReference type="Pfam" id="PF00512">
    <property type="entry name" value="HisKA"/>
    <property type="match status" value="1"/>
</dbReference>
<dbReference type="SMART" id="SM00388">
    <property type="entry name" value="HisKA"/>
    <property type="match status" value="1"/>
</dbReference>
<keyword evidence="8" id="KW-0902">Two-component regulatory system</keyword>
<feature type="domain" description="Histidine kinase" evidence="10">
    <location>
        <begin position="322"/>
        <end position="526"/>
    </location>
</feature>
<keyword evidence="3" id="KW-0597">Phosphoprotein</keyword>
<keyword evidence="4" id="KW-0808">Transferase</keyword>
<dbReference type="InterPro" id="IPR005467">
    <property type="entry name" value="His_kinase_dom"/>
</dbReference>
<dbReference type="InterPro" id="IPR043128">
    <property type="entry name" value="Rev_trsase/Diguanyl_cyclase"/>
</dbReference>
<dbReference type="EC" id="2.7.13.3" evidence="2"/>
<evidence type="ECO:0000259" key="10">
    <source>
        <dbReference type="PROSITE" id="PS50109"/>
    </source>
</evidence>
<evidence type="ECO:0000256" key="1">
    <source>
        <dbReference type="ARBA" id="ARBA00000085"/>
    </source>
</evidence>
<keyword evidence="9" id="KW-0472">Membrane</keyword>
<evidence type="ECO:0000256" key="7">
    <source>
        <dbReference type="ARBA" id="ARBA00022840"/>
    </source>
</evidence>
<proteinExistence type="predicted"/>
<keyword evidence="7 12" id="KW-0067">ATP-binding</keyword>
<dbReference type="InterPro" id="IPR004358">
    <property type="entry name" value="Sig_transdc_His_kin-like_C"/>
</dbReference>
<evidence type="ECO:0000256" key="8">
    <source>
        <dbReference type="ARBA" id="ARBA00023012"/>
    </source>
</evidence>
<keyword evidence="9" id="KW-0812">Transmembrane</keyword>
<dbReference type="SMART" id="SM00387">
    <property type="entry name" value="HATPase_c"/>
    <property type="match status" value="1"/>
</dbReference>
<evidence type="ECO:0000313" key="13">
    <source>
        <dbReference type="Proteomes" id="UP001300012"/>
    </source>
</evidence>
<dbReference type="InterPro" id="IPR036097">
    <property type="entry name" value="HisK_dim/P_sf"/>
</dbReference>
<dbReference type="Gene3D" id="1.10.287.130">
    <property type="match status" value="1"/>
</dbReference>
<evidence type="ECO:0000256" key="3">
    <source>
        <dbReference type="ARBA" id="ARBA00022553"/>
    </source>
</evidence>
<dbReference type="Gene3D" id="3.30.565.10">
    <property type="entry name" value="Histidine kinase-like ATPase, C-terminal domain"/>
    <property type="match status" value="1"/>
</dbReference>
<comment type="caution">
    <text evidence="12">The sequence shown here is derived from an EMBL/GenBank/DDBJ whole genome shotgun (WGS) entry which is preliminary data.</text>
</comment>
<dbReference type="InterPro" id="IPR036890">
    <property type="entry name" value="HATPase_C_sf"/>
</dbReference>
<dbReference type="CDD" id="cd00082">
    <property type="entry name" value="HisKA"/>
    <property type="match status" value="1"/>
</dbReference>
<dbReference type="PROSITE" id="PS50887">
    <property type="entry name" value="GGDEF"/>
    <property type="match status" value="1"/>
</dbReference>
<feature type="transmembrane region" description="Helical" evidence="9">
    <location>
        <begin position="28"/>
        <end position="43"/>
    </location>
</feature>
<comment type="catalytic activity">
    <reaction evidence="1">
        <text>ATP + protein L-histidine = ADP + protein N-phospho-L-histidine.</text>
        <dbReference type="EC" id="2.7.13.3"/>
    </reaction>
</comment>
<dbReference type="PROSITE" id="PS50109">
    <property type="entry name" value="HIS_KIN"/>
    <property type="match status" value="1"/>
</dbReference>
<evidence type="ECO:0000256" key="6">
    <source>
        <dbReference type="ARBA" id="ARBA00022777"/>
    </source>
</evidence>
<feature type="transmembrane region" description="Helical" evidence="9">
    <location>
        <begin position="114"/>
        <end position="135"/>
    </location>
</feature>
<keyword evidence="6" id="KW-0418">Kinase</keyword>
<dbReference type="PANTHER" id="PTHR43065:SF10">
    <property type="entry name" value="PEROXIDE STRESS-ACTIVATED HISTIDINE KINASE MAK3"/>
    <property type="match status" value="1"/>
</dbReference>
<dbReference type="SUPFAM" id="SSF55073">
    <property type="entry name" value="Nucleotide cyclase"/>
    <property type="match status" value="1"/>
</dbReference>
<organism evidence="12 13">
    <name type="scientific">Paenibacillus radicis</name>
    <name type="common">ex Xue et al. 2023</name>
    <dbReference type="NCBI Taxonomy" id="2972489"/>
    <lineage>
        <taxon>Bacteria</taxon>
        <taxon>Bacillati</taxon>
        <taxon>Bacillota</taxon>
        <taxon>Bacilli</taxon>
        <taxon>Bacillales</taxon>
        <taxon>Paenibacillaceae</taxon>
        <taxon>Paenibacillus</taxon>
    </lineage>
</organism>
<evidence type="ECO:0000256" key="5">
    <source>
        <dbReference type="ARBA" id="ARBA00022741"/>
    </source>
</evidence>
<reference evidence="12 13" key="1">
    <citation type="submission" date="2022-08" db="EMBL/GenBank/DDBJ databases">
        <title>Paenibacillus endoradicis sp. nov., Paenibacillus radicibacter sp. nov and Paenibacillus pararadicis sp. nov., three cold-adapted plant growth-promoting bacteria isolated from root of Larix gmelinii in Great Khingan.</title>
        <authorList>
            <person name="Xue H."/>
        </authorList>
    </citation>
    <scope>NUCLEOTIDE SEQUENCE [LARGE SCALE GENOMIC DNA]</scope>
    <source>
        <strain evidence="12 13">N5-1-1-5</strain>
    </source>
</reference>
<keyword evidence="9" id="KW-1133">Transmembrane helix</keyword>
<dbReference type="Pfam" id="PF00990">
    <property type="entry name" value="GGDEF"/>
    <property type="match status" value="1"/>
</dbReference>
<dbReference type="InterPro" id="IPR003594">
    <property type="entry name" value="HATPase_dom"/>
</dbReference>
<dbReference type="CDD" id="cd01949">
    <property type="entry name" value="GGDEF"/>
    <property type="match status" value="1"/>
</dbReference>
<dbReference type="InterPro" id="IPR029787">
    <property type="entry name" value="Nucleotide_cyclase"/>
</dbReference>
<feature type="transmembrane region" description="Helical" evidence="9">
    <location>
        <begin position="55"/>
        <end position="76"/>
    </location>
</feature>
<dbReference type="Gene3D" id="3.30.70.270">
    <property type="match status" value="1"/>
</dbReference>
<dbReference type="PANTHER" id="PTHR43065">
    <property type="entry name" value="SENSOR HISTIDINE KINASE"/>
    <property type="match status" value="1"/>
</dbReference>
<dbReference type="SUPFAM" id="SSF47384">
    <property type="entry name" value="Homodimeric domain of signal transducing histidine kinase"/>
    <property type="match status" value="1"/>
</dbReference>
<protein>
    <recommendedName>
        <fullName evidence="2">histidine kinase</fullName>
        <ecNumber evidence="2">2.7.13.3</ecNumber>
    </recommendedName>
</protein>
<evidence type="ECO:0000256" key="2">
    <source>
        <dbReference type="ARBA" id="ARBA00012438"/>
    </source>
</evidence>
<feature type="transmembrane region" description="Helical" evidence="9">
    <location>
        <begin position="88"/>
        <end position="108"/>
    </location>
</feature>
<dbReference type="SMART" id="SM00267">
    <property type="entry name" value="GGDEF"/>
    <property type="match status" value="1"/>
</dbReference>
<evidence type="ECO:0000259" key="11">
    <source>
        <dbReference type="PROSITE" id="PS50887"/>
    </source>
</evidence>
<keyword evidence="13" id="KW-1185">Reference proteome</keyword>
<keyword evidence="5" id="KW-0547">Nucleotide-binding</keyword>
<name>A0ABT1YK39_9BACL</name>
<dbReference type="RefSeq" id="WP_258215117.1">
    <property type="nucleotide sequence ID" value="NZ_JANQBD010000015.1"/>
</dbReference>
<dbReference type="Proteomes" id="UP001300012">
    <property type="component" value="Unassembled WGS sequence"/>
</dbReference>
<feature type="transmembrane region" description="Helical" evidence="9">
    <location>
        <begin position="6"/>
        <end position="21"/>
    </location>
</feature>
<sequence>MSYNWILFVYTTVVCASSILFDQTSSPVLLSIIAILYVIIHFAEKRIAAATAFQMSLLIAFHLYSQMDWCLPLYLAQMGKQFYKIRNINSASAVSLLYTITYALISFTYMPYSIYGMITILFSSFSCLIFTILFYRYIHVMEDQTQLLDNEKKHLSTHDALTGLCNYEECHRQLAQLVAARKSIVLVLIDCKDLKSLNTTNGFIGVNRILKQAAQQLRMMFPKALIISRYGGDEFAIVLESTDSIQAMNTMSEQFALDFPKLTGIDINYGMAFYPNDGLSKDDLIFIAERNLYTMKRESWLKREEHMLRSEKLRVVGELASGMAHEIRNPLTTVKGFLQLSKADNFNIGPWYELIMDEITRMSMLTAEFLQFSKPHATKFKVHPIEPCIQRVISLLDSESGRLGHQIHFNAEPAPFHMLMDQDKMLQLLLNLIKNSFEAMSDQGSVSIQLYSSDKHAVIEIADTGSGIPEAELDKIFLPFYTTKDSGTGLGLSICHKIVQDHEGTMEVESELDKGTKFIITVPLVFPEDQHDLLQVQEAKTSSF</sequence>
<dbReference type="InterPro" id="IPR003661">
    <property type="entry name" value="HisK_dim/P_dom"/>
</dbReference>
<evidence type="ECO:0000256" key="9">
    <source>
        <dbReference type="SAM" id="Phobius"/>
    </source>
</evidence>
<evidence type="ECO:0000256" key="4">
    <source>
        <dbReference type="ARBA" id="ARBA00022679"/>
    </source>
</evidence>
<evidence type="ECO:0000313" key="12">
    <source>
        <dbReference type="EMBL" id="MCR8633541.1"/>
    </source>
</evidence>
<dbReference type="GO" id="GO:0005524">
    <property type="term" value="F:ATP binding"/>
    <property type="evidence" value="ECO:0007669"/>
    <property type="project" value="UniProtKB-KW"/>
</dbReference>